<evidence type="ECO:0000256" key="6">
    <source>
        <dbReference type="HAMAP-Rule" id="MF_01369"/>
    </source>
</evidence>
<dbReference type="GO" id="GO:0005840">
    <property type="term" value="C:ribosome"/>
    <property type="evidence" value="ECO:0007669"/>
    <property type="project" value="UniProtKB-KW"/>
</dbReference>
<dbReference type="Proteomes" id="UP000515856">
    <property type="component" value="Chromosome"/>
</dbReference>
<evidence type="ECO:0000256" key="2">
    <source>
        <dbReference type="ARBA" id="ARBA00022730"/>
    </source>
</evidence>
<evidence type="ECO:0000256" key="4">
    <source>
        <dbReference type="ARBA" id="ARBA00022980"/>
    </source>
</evidence>
<keyword evidence="4 6" id="KW-0689">Ribosomal protein</keyword>
<dbReference type="InterPro" id="IPR013025">
    <property type="entry name" value="Ribosomal_uL23-like"/>
</dbReference>
<accession>A0A7G9GT57</accession>
<comment type="subunit">
    <text evidence="6">Part of the 50S ribosomal subunit. Contacts protein L29, and trigger factor when it is bound to the ribosome.</text>
</comment>
<proteinExistence type="inferred from homology"/>
<dbReference type="GO" id="GO:0006412">
    <property type="term" value="P:translation"/>
    <property type="evidence" value="ECO:0007669"/>
    <property type="project" value="UniProtKB-UniRule"/>
</dbReference>
<organism evidence="7 8">
    <name type="scientific">[Eubacterium] hominis</name>
    <dbReference type="NCBI Taxonomy" id="2764325"/>
    <lineage>
        <taxon>Bacteria</taxon>
        <taxon>Bacillati</taxon>
        <taxon>Bacillota</taxon>
        <taxon>Erysipelotrichia</taxon>
        <taxon>Erysipelotrichales</taxon>
        <taxon>Erysipelotrichaceae</taxon>
        <taxon>Amedibacillus</taxon>
    </lineage>
</organism>
<dbReference type="NCBIfam" id="NF004363">
    <property type="entry name" value="PRK05738.2-4"/>
    <property type="match status" value="1"/>
</dbReference>
<dbReference type="PANTHER" id="PTHR11620">
    <property type="entry name" value="60S RIBOSOMAL PROTEIN L23A"/>
    <property type="match status" value="1"/>
</dbReference>
<evidence type="ECO:0000256" key="5">
    <source>
        <dbReference type="ARBA" id="ARBA00023274"/>
    </source>
</evidence>
<dbReference type="GO" id="GO:1990904">
    <property type="term" value="C:ribonucleoprotein complex"/>
    <property type="evidence" value="ECO:0007669"/>
    <property type="project" value="UniProtKB-KW"/>
</dbReference>
<keyword evidence="2 6" id="KW-0699">rRNA-binding</keyword>
<dbReference type="GO" id="GO:0003735">
    <property type="term" value="F:structural constituent of ribosome"/>
    <property type="evidence" value="ECO:0007669"/>
    <property type="project" value="InterPro"/>
</dbReference>
<evidence type="ECO:0000313" key="7">
    <source>
        <dbReference type="EMBL" id="QNM13989.1"/>
    </source>
</evidence>
<keyword evidence="8" id="KW-1185">Reference proteome</keyword>
<dbReference type="SUPFAM" id="SSF54189">
    <property type="entry name" value="Ribosomal proteins S24e, L23 and L15e"/>
    <property type="match status" value="1"/>
</dbReference>
<comment type="function">
    <text evidence="6">One of the early assembly proteins it binds 23S rRNA. One of the proteins that surrounds the polypeptide exit tunnel on the outside of the ribosome. Forms the main docking site for trigger factor binding to the ribosome.</text>
</comment>
<dbReference type="GO" id="GO:0019843">
    <property type="term" value="F:rRNA binding"/>
    <property type="evidence" value="ECO:0007669"/>
    <property type="project" value="UniProtKB-UniRule"/>
</dbReference>
<keyword evidence="5 6" id="KW-0687">Ribonucleoprotein</keyword>
<comment type="similarity">
    <text evidence="1 6">Belongs to the universal ribosomal protein uL23 family.</text>
</comment>
<dbReference type="Gene3D" id="3.30.70.330">
    <property type="match status" value="1"/>
</dbReference>
<protein>
    <recommendedName>
        <fullName evidence="6">Large ribosomal subunit protein uL23</fullName>
    </recommendedName>
</protein>
<dbReference type="InterPro" id="IPR012678">
    <property type="entry name" value="Ribosomal_uL23/eL15/eS24_sf"/>
</dbReference>
<dbReference type="FunFam" id="3.30.70.330:FF:000001">
    <property type="entry name" value="50S ribosomal protein L23"/>
    <property type="match status" value="1"/>
</dbReference>
<dbReference type="EMBL" id="CP060636">
    <property type="protein sequence ID" value="QNM13989.1"/>
    <property type="molecule type" value="Genomic_DNA"/>
</dbReference>
<dbReference type="NCBIfam" id="NF004359">
    <property type="entry name" value="PRK05738.1-3"/>
    <property type="match status" value="1"/>
</dbReference>
<dbReference type="KEGG" id="ehn:H9Q80_08650"/>
<evidence type="ECO:0000256" key="1">
    <source>
        <dbReference type="ARBA" id="ARBA00006700"/>
    </source>
</evidence>
<keyword evidence="3 6" id="KW-0694">RNA-binding</keyword>
<gene>
    <name evidence="6 7" type="primary">rplW</name>
    <name evidence="7" type="ORF">H9Q80_08650</name>
</gene>
<evidence type="ECO:0000313" key="8">
    <source>
        <dbReference type="Proteomes" id="UP000515856"/>
    </source>
</evidence>
<sequence>MDNYKDIIVRPIITEKTMRYMDENNVVTFEVKKGTNKVLVKQAVEKIFGVDVENVNIVNVKPKEKRMGRYVGKTKAVRKAYVKIAKGQDIDLFGSDEEAK</sequence>
<dbReference type="InterPro" id="IPR012677">
    <property type="entry name" value="Nucleotide-bd_a/b_plait_sf"/>
</dbReference>
<evidence type="ECO:0000256" key="3">
    <source>
        <dbReference type="ARBA" id="ARBA00022884"/>
    </source>
</evidence>
<dbReference type="Pfam" id="PF00276">
    <property type="entry name" value="Ribosomal_L23"/>
    <property type="match status" value="1"/>
</dbReference>
<dbReference type="AlphaFoldDB" id="A0A7G9GT57"/>
<dbReference type="RefSeq" id="WP_117453388.1">
    <property type="nucleotide sequence ID" value="NZ_CP060636.1"/>
</dbReference>
<dbReference type="HAMAP" id="MF_01369_B">
    <property type="entry name" value="Ribosomal_uL23_B"/>
    <property type="match status" value="1"/>
</dbReference>
<name>A0A7G9GT57_9FIRM</name>
<reference evidence="7 8" key="1">
    <citation type="submission" date="2020-08" db="EMBL/GenBank/DDBJ databases">
        <authorList>
            <person name="Liu C."/>
            <person name="Sun Q."/>
        </authorList>
    </citation>
    <scope>NUCLEOTIDE SEQUENCE [LARGE SCALE GENOMIC DNA]</scope>
    <source>
        <strain evidence="7 8">NSJ-61</strain>
    </source>
</reference>